<reference evidence="3 4" key="1">
    <citation type="submission" date="2020-08" db="EMBL/GenBank/DDBJ databases">
        <title>Sequencing the genomes of 1000 actinobacteria strains.</title>
        <authorList>
            <person name="Klenk H.-P."/>
        </authorList>
    </citation>
    <scope>NUCLEOTIDE SEQUENCE [LARGE SCALE GENOMIC DNA]</scope>
    <source>
        <strain evidence="3 4">DSM 43149</strain>
    </source>
</reference>
<dbReference type="Proteomes" id="UP000578112">
    <property type="component" value="Unassembled WGS sequence"/>
</dbReference>
<evidence type="ECO:0000313" key="4">
    <source>
        <dbReference type="Proteomes" id="UP000578112"/>
    </source>
</evidence>
<protein>
    <submittedName>
        <fullName evidence="3">Tol biopolymer transport system component</fullName>
    </submittedName>
</protein>
<name>A0A7W7I293_9ACTN</name>
<dbReference type="EMBL" id="JACHNH010000001">
    <property type="protein sequence ID" value="MBB4765099.1"/>
    <property type="molecule type" value="Genomic_DNA"/>
</dbReference>
<dbReference type="PANTHER" id="PTHR36842">
    <property type="entry name" value="PROTEIN TOLB HOMOLOG"/>
    <property type="match status" value="1"/>
</dbReference>
<dbReference type="Pfam" id="PF07676">
    <property type="entry name" value="PD40"/>
    <property type="match status" value="1"/>
</dbReference>
<evidence type="ECO:0000313" key="3">
    <source>
        <dbReference type="EMBL" id="MBB4765099.1"/>
    </source>
</evidence>
<organism evidence="3 4">
    <name type="scientific">Actinoplanes digitatis</name>
    <dbReference type="NCBI Taxonomy" id="1868"/>
    <lineage>
        <taxon>Bacteria</taxon>
        <taxon>Bacillati</taxon>
        <taxon>Actinomycetota</taxon>
        <taxon>Actinomycetes</taxon>
        <taxon>Micromonosporales</taxon>
        <taxon>Micromonosporaceae</taxon>
        <taxon>Actinoplanes</taxon>
    </lineage>
</organism>
<accession>A0A7W7I293</accession>
<evidence type="ECO:0000256" key="2">
    <source>
        <dbReference type="SAM" id="MobiDB-lite"/>
    </source>
</evidence>
<keyword evidence="4" id="KW-1185">Reference proteome</keyword>
<dbReference type="SUPFAM" id="SSF82171">
    <property type="entry name" value="DPP6 N-terminal domain-like"/>
    <property type="match status" value="1"/>
</dbReference>
<comment type="caution">
    <text evidence="3">The sequence shown here is derived from an EMBL/GenBank/DDBJ whole genome shotgun (WGS) entry which is preliminary data.</text>
</comment>
<dbReference type="RefSeq" id="WP_184996210.1">
    <property type="nucleotide sequence ID" value="NZ_BOMK01000071.1"/>
</dbReference>
<dbReference type="InterPro" id="IPR011659">
    <property type="entry name" value="WD40"/>
</dbReference>
<feature type="region of interest" description="Disordered" evidence="2">
    <location>
        <begin position="234"/>
        <end position="254"/>
    </location>
</feature>
<dbReference type="AlphaFoldDB" id="A0A7W7I293"/>
<proteinExistence type="inferred from homology"/>
<sequence>MGTWTYIDIDTLGAAPGSAREAFIDARGRNTMRRIVLSAATAVTVVTTAVAASPAAQADEPTGVSRVSVAYDGEPASDSSHFPVVSGDGQVVAFGSNAANIVRQDFNNVYDTFVRDLSTGVSTRVSVATDGTPANAASYGAALSYDGRFVAFYSAARNLVPGDTNNASDVFVHDRQTGTTSRVSVATDGTEANGPSQNPQLSADGRWVTFSTTATNLAPGAIGSKSKVLLHDRETGTTTEVSVRPDGTSGTEDSRLPSISADGRYVGFISSDWQIVPSPRFIATNAYVRDMQSGTTARVNATSLSSLGYAVPKAGTPVLVSPDGQYATFFTDTAMVPEDTNRAADAYRIELATGSVTRVSVGAGGVQGDKASGLTITGAPMSADGRYVAFDSEATNLVPGDTNGVRDIFVRDTVNGTTTLVSTGEAPNTRPSYYPAISADGSIVVFTTDGALTADDTNLRNDVYLARHQG</sequence>
<dbReference type="InterPro" id="IPR011042">
    <property type="entry name" value="6-blade_b-propeller_TolB-like"/>
</dbReference>
<evidence type="ECO:0000256" key="1">
    <source>
        <dbReference type="ARBA" id="ARBA00009820"/>
    </source>
</evidence>
<feature type="region of interest" description="Disordered" evidence="2">
    <location>
        <begin position="174"/>
        <end position="203"/>
    </location>
</feature>
<gene>
    <name evidence="3" type="ORF">BJ971_005655</name>
</gene>
<dbReference type="Gene3D" id="2.120.10.30">
    <property type="entry name" value="TolB, C-terminal domain"/>
    <property type="match status" value="2"/>
</dbReference>
<comment type="similarity">
    <text evidence="1">Belongs to the TolB family.</text>
</comment>
<dbReference type="PANTHER" id="PTHR36842:SF2">
    <property type="entry name" value="SLR0505 PROTEIN"/>
    <property type="match status" value="1"/>
</dbReference>